<dbReference type="GO" id="GO:0032783">
    <property type="term" value="C:super elongation complex"/>
    <property type="evidence" value="ECO:0007669"/>
    <property type="project" value="TreeGrafter"/>
</dbReference>
<dbReference type="Gene3D" id="6.10.250.2670">
    <property type="match status" value="1"/>
</dbReference>
<protein>
    <submittedName>
        <fullName evidence="7">AFF1 protein</fullName>
    </submittedName>
</protein>
<feature type="compositionally biased region" description="Polar residues" evidence="5">
    <location>
        <begin position="864"/>
        <end position="873"/>
    </location>
</feature>
<feature type="non-terminal residue" evidence="7">
    <location>
        <position position="1"/>
    </location>
</feature>
<feature type="compositionally biased region" description="Polar residues" evidence="5">
    <location>
        <begin position="220"/>
        <end position="250"/>
    </location>
</feature>
<feature type="region of interest" description="Disordered" evidence="5">
    <location>
        <begin position="1087"/>
        <end position="1125"/>
    </location>
</feature>
<dbReference type="PANTHER" id="PTHR10528">
    <property type="entry name" value="AF4/FMR2 FAMILY MEMBER"/>
    <property type="match status" value="1"/>
</dbReference>
<gene>
    <name evidence="7" type="primary">Aff1</name>
    <name evidence="7" type="ORF">SCYSUP_R04978</name>
</gene>
<sequence length="1211" mass="133989">SLCNEDRNLLRIRERERRSQEVLEHKDQFSDKIPLFAEPYKTNKEDELSSRIQNMLGNYEEVKEFMSNKSCQNLIGIPKSVASLIPPGQPDFPYFSGKTSHTLPSSFQHPPRRPPVGPMVVAPRPPGHSVHYQKAQSGTEPASGLHTKSHSLSSGGSQGQGHNRGGREGQAGFQHSQNDKPGDGEGHAHELQASPLPLSPLLPCLLSSPVAPLSPLHSSQHINSRSQNSSKSQGPTYSQTKSFQDIVTGSQEKESRDSSAVTLNSTTQPSSWTFPPPLTSKASAMQQKPTAYARPVDGQDQAPFESLELKPLLEEYHEGPNEDLSDLKAKVKAELSKLETPSEPKKEHDEDISDLKAKAKAELSKLEIPSEPVEEMTRSWPPPLTALNTPTKAEPSKFPFPTKVRHPFLAWTFEQYGAPSETLPSSQPRTSMLQDDLQLSDSEESGDDQVVERSPSSLAPPSSLQSQPKSVASAHSSSPESGSTSDSDSSSDSDTESHSSDSEVNDPPRAPAPEPEPPTSNKWQLDNWLTKVNPPAVPTESLAEVAHGDGREEGKKQERGISSNSSHRHAEPRDPHHKNQMARTPQDAHLPTKRSCQKPPVHTEEPSTRQTVGIKRPSKPLVHEGSKRGLKVESDPCPLEVRDQSSKDKPKVKKMVKPKSTERKDLKSALQEPFEKRKHKSSRQANAKPFLDPKLMGDTQTHDALSPLPQGQSTTPIRTSSHRPQDLHKEKLPLPLGEKLLSPVRDPPTHKRLMVKIDLCHLVKVPQPPRKERHQKRTETKDLPGSRKQDLKRKATDTPEDSVQKRRREEKEETDRKKMKSEKETKSSQSSANRDSSKLKASKASFETQQKDLLLPSLPPMSNAHPTPKSTKMAQKRTRTETDELPAMNSPARNKSNHKDSLSARHRKVEGNHMQLSKGIKGSVRDDTKPFPVPSLPNGTSQPSRPLLKFEKQHSKEYYFEQAQRLKHKADTMTDKTGKAFQYLEAALLFIEYGIALESDALEPKSAYSIFSDTIVLIKFIMTLKPFADSSVSSHGKIFAVLRMRCQSILHMAMFGYKKDTAMRYSRLLNDHFKVGHRVIQAPSPGVARSTGLPSPLSPIPSPAGSVSSQPGSSSDSNSIAHNGTGNSVGSTVTVSCHISSVTSSYVNITSYILHAYEIWEKADALAKKNKEFFAELSRATCALALTSSLTDLVHYIRQGLQWLRLEAKMP</sequence>
<feature type="compositionally biased region" description="Polar residues" evidence="5">
    <location>
        <begin position="97"/>
        <end position="108"/>
    </location>
</feature>
<evidence type="ECO:0000313" key="7">
    <source>
        <dbReference type="EMBL" id="NXP17416.1"/>
    </source>
</evidence>
<accession>A0A7L1Y472</accession>
<evidence type="ECO:0000256" key="5">
    <source>
        <dbReference type="SAM" id="MobiDB-lite"/>
    </source>
</evidence>
<evidence type="ECO:0000259" key="6">
    <source>
        <dbReference type="Pfam" id="PF18876"/>
    </source>
</evidence>
<feature type="region of interest" description="Disordered" evidence="5">
    <location>
        <begin position="90"/>
        <end position="303"/>
    </location>
</feature>
<evidence type="ECO:0000313" key="8">
    <source>
        <dbReference type="Proteomes" id="UP000580825"/>
    </source>
</evidence>
<evidence type="ECO:0000256" key="3">
    <source>
        <dbReference type="ARBA" id="ARBA00022553"/>
    </source>
</evidence>
<organism evidence="7 8">
    <name type="scientific">Scytalopus superciliaris</name>
    <dbReference type="NCBI Taxonomy" id="312124"/>
    <lineage>
        <taxon>Eukaryota</taxon>
        <taxon>Metazoa</taxon>
        <taxon>Chordata</taxon>
        <taxon>Craniata</taxon>
        <taxon>Vertebrata</taxon>
        <taxon>Euteleostomi</taxon>
        <taxon>Archelosauria</taxon>
        <taxon>Archosauria</taxon>
        <taxon>Dinosauria</taxon>
        <taxon>Saurischia</taxon>
        <taxon>Theropoda</taxon>
        <taxon>Coelurosauria</taxon>
        <taxon>Aves</taxon>
        <taxon>Neognathae</taxon>
        <taxon>Neoaves</taxon>
        <taxon>Telluraves</taxon>
        <taxon>Australaves</taxon>
        <taxon>Passeriformes</taxon>
        <taxon>Rhinocryptidae</taxon>
        <taxon>Scytalopus</taxon>
    </lineage>
</organism>
<dbReference type="Proteomes" id="UP000580825">
    <property type="component" value="Unassembled WGS sequence"/>
</dbReference>
<comment type="similarity">
    <text evidence="2">Belongs to the AF4 family.</text>
</comment>
<name>A0A7L1Y472_9PASS</name>
<comment type="subcellular location">
    <subcellularLocation>
        <location evidence="1">Nucleus</location>
    </subcellularLocation>
</comment>
<feature type="compositionally biased region" description="Basic and acidic residues" evidence="5">
    <location>
        <begin position="177"/>
        <end position="190"/>
    </location>
</feature>
<feature type="compositionally biased region" description="Low complexity" evidence="5">
    <location>
        <begin position="1103"/>
        <end position="1119"/>
    </location>
</feature>
<feature type="non-terminal residue" evidence="7">
    <location>
        <position position="1211"/>
    </location>
</feature>
<keyword evidence="8" id="KW-1185">Reference proteome</keyword>
<feature type="compositionally biased region" description="Low complexity" evidence="5">
    <location>
        <begin position="143"/>
        <end position="155"/>
    </location>
</feature>
<dbReference type="GO" id="GO:0010468">
    <property type="term" value="P:regulation of gene expression"/>
    <property type="evidence" value="ECO:0007669"/>
    <property type="project" value="InterPro"/>
</dbReference>
<dbReference type="InterPro" id="IPR043640">
    <property type="entry name" value="AF4/FMR2_CHD"/>
</dbReference>
<feature type="compositionally biased region" description="Low complexity" evidence="5">
    <location>
        <begin position="194"/>
        <end position="219"/>
    </location>
</feature>
<evidence type="ECO:0000256" key="1">
    <source>
        <dbReference type="ARBA" id="ARBA00004123"/>
    </source>
</evidence>
<feature type="compositionally biased region" description="Basic and acidic residues" evidence="5">
    <location>
        <begin position="621"/>
        <end position="649"/>
    </location>
</feature>
<feature type="compositionally biased region" description="Basic and acidic residues" evidence="5">
    <location>
        <begin position="723"/>
        <end position="732"/>
    </location>
</feature>
<feature type="compositionally biased region" description="Basic and acidic residues" evidence="5">
    <location>
        <begin position="777"/>
        <end position="826"/>
    </location>
</feature>
<keyword evidence="4" id="KW-0539">Nucleus</keyword>
<feature type="region of interest" description="Disordered" evidence="5">
    <location>
        <begin position="363"/>
        <end position="401"/>
    </location>
</feature>
<keyword evidence="3" id="KW-0597">Phosphoprotein</keyword>
<feature type="region of interest" description="Disordered" evidence="5">
    <location>
        <begin position="418"/>
        <end position="946"/>
    </location>
</feature>
<comment type="caution">
    <text evidence="7">The sequence shown here is derived from an EMBL/GenBank/DDBJ whole genome shotgun (WGS) entry which is preliminary data.</text>
</comment>
<dbReference type="EMBL" id="VXBX01000899">
    <property type="protein sequence ID" value="NXP17416.1"/>
    <property type="molecule type" value="Genomic_DNA"/>
</dbReference>
<proteinExistence type="inferred from homology"/>
<evidence type="ECO:0000256" key="4">
    <source>
        <dbReference type="ARBA" id="ARBA00023242"/>
    </source>
</evidence>
<evidence type="ECO:0000256" key="2">
    <source>
        <dbReference type="ARBA" id="ARBA00007354"/>
    </source>
</evidence>
<feature type="compositionally biased region" description="Basic and acidic residues" evidence="5">
    <location>
        <begin position="546"/>
        <end position="559"/>
    </location>
</feature>
<feature type="compositionally biased region" description="Polar residues" evidence="5">
    <location>
        <begin position="422"/>
        <end position="440"/>
    </location>
</feature>
<feature type="compositionally biased region" description="Polar residues" evidence="5">
    <location>
        <begin position="280"/>
        <end position="289"/>
    </location>
</feature>
<feature type="compositionally biased region" description="Pro residues" evidence="5">
    <location>
        <begin position="508"/>
        <end position="518"/>
    </location>
</feature>
<dbReference type="Pfam" id="PF18876">
    <property type="entry name" value="AFF4_CHD"/>
    <property type="match status" value="1"/>
</dbReference>
<dbReference type="InterPro" id="IPR007797">
    <property type="entry name" value="AF4/FMR2"/>
</dbReference>
<reference evidence="7 8" key="1">
    <citation type="submission" date="2019-09" db="EMBL/GenBank/DDBJ databases">
        <title>Bird 10,000 Genomes (B10K) Project - Family phase.</title>
        <authorList>
            <person name="Zhang G."/>
        </authorList>
    </citation>
    <scope>NUCLEOTIDE SEQUENCE [LARGE SCALE GENOMIC DNA]</scope>
    <source>
        <strain evidence="7">B10K-DU-002-46</strain>
        <tissue evidence="7">Muscle</tissue>
    </source>
</reference>
<dbReference type="PANTHER" id="PTHR10528:SF6">
    <property type="entry name" value="AF4_FMR2 FAMILY MEMBER 1"/>
    <property type="match status" value="1"/>
</dbReference>
<dbReference type="AlphaFoldDB" id="A0A7L1Y472"/>
<feature type="compositionally biased region" description="Polar residues" evidence="5">
    <location>
        <begin position="698"/>
        <end position="719"/>
    </location>
</feature>
<feature type="compositionally biased region" description="Polar residues" evidence="5">
    <location>
        <begin position="258"/>
        <end position="273"/>
    </location>
</feature>
<dbReference type="Pfam" id="PF05110">
    <property type="entry name" value="AF-4"/>
    <property type="match status" value="1"/>
</dbReference>
<feature type="domain" description="AF4/FMR2 C-terminal homology" evidence="6">
    <location>
        <begin position="940"/>
        <end position="1210"/>
    </location>
</feature>
<feature type="compositionally biased region" description="Low complexity" evidence="5">
    <location>
        <begin position="454"/>
        <end position="488"/>
    </location>
</feature>